<dbReference type="RefSeq" id="WP_386736340.1">
    <property type="nucleotide sequence ID" value="NZ_JBHRXI010000016.1"/>
</dbReference>
<dbReference type="InterPro" id="IPR002104">
    <property type="entry name" value="Integrase_catalytic"/>
</dbReference>
<evidence type="ECO:0000256" key="2">
    <source>
        <dbReference type="ARBA" id="ARBA00022908"/>
    </source>
</evidence>
<evidence type="ECO:0000259" key="4">
    <source>
        <dbReference type="PROSITE" id="PS51898"/>
    </source>
</evidence>
<evidence type="ECO:0000313" key="5">
    <source>
        <dbReference type="EMBL" id="MFC3615070.1"/>
    </source>
</evidence>
<accession>A0ABV7TMM7</accession>
<dbReference type="PANTHER" id="PTHR30629:SF2">
    <property type="entry name" value="PROPHAGE INTEGRASE INTS-RELATED"/>
    <property type="match status" value="1"/>
</dbReference>
<dbReference type="Gene3D" id="1.10.443.10">
    <property type="entry name" value="Intergrase catalytic core"/>
    <property type="match status" value="1"/>
</dbReference>
<gene>
    <name evidence="5" type="ORF">ACFORG_14980</name>
</gene>
<dbReference type="PROSITE" id="PS51898">
    <property type="entry name" value="TYR_RECOMBINASE"/>
    <property type="match status" value="1"/>
</dbReference>
<comment type="similarity">
    <text evidence="1">Belongs to the 'phage' integrase family.</text>
</comment>
<name>A0ABV7TMM7_9RHOB</name>
<organism evidence="5 6">
    <name type="scientific">Lutimaribacter marinistellae</name>
    <dbReference type="NCBI Taxonomy" id="1820329"/>
    <lineage>
        <taxon>Bacteria</taxon>
        <taxon>Pseudomonadati</taxon>
        <taxon>Pseudomonadota</taxon>
        <taxon>Alphaproteobacteria</taxon>
        <taxon>Rhodobacterales</taxon>
        <taxon>Roseobacteraceae</taxon>
        <taxon>Lutimaribacter</taxon>
    </lineage>
</organism>
<protein>
    <submittedName>
        <fullName evidence="5">Tyrosine-type recombinase/integrase</fullName>
    </submittedName>
</protein>
<feature type="domain" description="Tyr recombinase" evidence="4">
    <location>
        <begin position="1"/>
        <end position="154"/>
    </location>
</feature>
<evidence type="ECO:0000256" key="3">
    <source>
        <dbReference type="ARBA" id="ARBA00023172"/>
    </source>
</evidence>
<dbReference type="SUPFAM" id="SSF56349">
    <property type="entry name" value="DNA breaking-rejoining enzymes"/>
    <property type="match status" value="1"/>
</dbReference>
<evidence type="ECO:0000313" key="6">
    <source>
        <dbReference type="Proteomes" id="UP001595629"/>
    </source>
</evidence>
<dbReference type="PANTHER" id="PTHR30629">
    <property type="entry name" value="PROPHAGE INTEGRASE"/>
    <property type="match status" value="1"/>
</dbReference>
<evidence type="ECO:0000256" key="1">
    <source>
        <dbReference type="ARBA" id="ARBA00008857"/>
    </source>
</evidence>
<comment type="caution">
    <text evidence="5">The sequence shown here is derived from an EMBL/GenBank/DDBJ whole genome shotgun (WGS) entry which is preliminary data.</text>
</comment>
<sequence length="187" mass="20643">MQLQLLTCARIGEVMGAEWSEIDLDAQTWLQPAAKTKNGDAHLVMLPTQAVALLRAAEEAQKDNPSPLVFPQLRDRKKPVSTARVQEALINAREEHGINPEFTTHIIRKACLTWLAEQGCNEDLRNRVSNHRPSNPIDAIYTAASLNGPAREWIQKWADHLDGLAGGNVVELSERKAGERKAGEVVG</sequence>
<reference evidence="6" key="1">
    <citation type="journal article" date="2019" name="Int. J. Syst. Evol. Microbiol.">
        <title>The Global Catalogue of Microorganisms (GCM) 10K type strain sequencing project: providing services to taxonomists for standard genome sequencing and annotation.</title>
        <authorList>
            <consortium name="The Broad Institute Genomics Platform"/>
            <consortium name="The Broad Institute Genome Sequencing Center for Infectious Disease"/>
            <person name="Wu L."/>
            <person name="Ma J."/>
        </authorList>
    </citation>
    <scope>NUCLEOTIDE SEQUENCE [LARGE SCALE GENOMIC DNA]</scope>
    <source>
        <strain evidence="6">KCTC 42911</strain>
    </source>
</reference>
<dbReference type="InterPro" id="IPR013762">
    <property type="entry name" value="Integrase-like_cat_sf"/>
</dbReference>
<keyword evidence="3" id="KW-0233">DNA recombination</keyword>
<dbReference type="InterPro" id="IPR011010">
    <property type="entry name" value="DNA_brk_join_enz"/>
</dbReference>
<dbReference type="Proteomes" id="UP001595629">
    <property type="component" value="Unassembled WGS sequence"/>
</dbReference>
<dbReference type="EMBL" id="JBHRXI010000016">
    <property type="protein sequence ID" value="MFC3615070.1"/>
    <property type="molecule type" value="Genomic_DNA"/>
</dbReference>
<dbReference type="Pfam" id="PF00589">
    <property type="entry name" value="Phage_integrase"/>
    <property type="match status" value="1"/>
</dbReference>
<keyword evidence="6" id="KW-1185">Reference proteome</keyword>
<dbReference type="InterPro" id="IPR050808">
    <property type="entry name" value="Phage_Integrase"/>
</dbReference>
<keyword evidence="2" id="KW-0229">DNA integration</keyword>
<dbReference type="CDD" id="cd00801">
    <property type="entry name" value="INT_P4_C"/>
    <property type="match status" value="1"/>
</dbReference>
<proteinExistence type="inferred from homology"/>